<dbReference type="Proteomes" id="UP000192900">
    <property type="component" value="Chromosome"/>
</dbReference>
<dbReference type="PANTHER" id="PTHR43685">
    <property type="entry name" value="GLYCOSYLTRANSFERASE"/>
    <property type="match status" value="1"/>
</dbReference>
<protein>
    <recommendedName>
        <fullName evidence="1">Glycosyltransferase 2-like domain-containing protein</fullName>
    </recommendedName>
</protein>
<dbReference type="KEGG" id="palh:B1H58_14500"/>
<dbReference type="STRING" id="1891675.B1H58_14500"/>
<dbReference type="InterPro" id="IPR029044">
    <property type="entry name" value="Nucleotide-diphossugar_trans"/>
</dbReference>
<dbReference type="InterPro" id="IPR001173">
    <property type="entry name" value="Glyco_trans_2-like"/>
</dbReference>
<dbReference type="Gene3D" id="3.90.550.10">
    <property type="entry name" value="Spore Coat Polysaccharide Biosynthesis Protein SpsA, Chain A"/>
    <property type="match status" value="1"/>
</dbReference>
<proteinExistence type="predicted"/>
<gene>
    <name evidence="2" type="ORF">B1H58_14500</name>
</gene>
<dbReference type="InterPro" id="IPR050834">
    <property type="entry name" value="Glycosyltransf_2"/>
</dbReference>
<evidence type="ECO:0000259" key="1">
    <source>
        <dbReference type="Pfam" id="PF00535"/>
    </source>
</evidence>
<dbReference type="PANTHER" id="PTHR43685:SF2">
    <property type="entry name" value="GLYCOSYLTRANSFERASE 2-LIKE DOMAIN-CONTAINING PROTEIN"/>
    <property type="match status" value="1"/>
</dbReference>
<dbReference type="Pfam" id="PF00535">
    <property type="entry name" value="Glycos_transf_2"/>
    <property type="match status" value="1"/>
</dbReference>
<accession>A0A1W6B7R1</accession>
<dbReference type="SUPFAM" id="SSF53448">
    <property type="entry name" value="Nucleotide-diphospho-sugar transferases"/>
    <property type="match status" value="1"/>
</dbReference>
<dbReference type="AlphaFoldDB" id="A0A1W6B7R1"/>
<feature type="domain" description="Glycosyltransferase 2-like" evidence="1">
    <location>
        <begin position="30"/>
        <end position="163"/>
    </location>
</feature>
<evidence type="ECO:0000313" key="3">
    <source>
        <dbReference type="Proteomes" id="UP000192900"/>
    </source>
</evidence>
<name>A0A1W6B7R1_9GAMM</name>
<dbReference type="EMBL" id="CP019706">
    <property type="protein sequence ID" value="ARJ43122.1"/>
    <property type="molecule type" value="Genomic_DNA"/>
</dbReference>
<organism evidence="2 3">
    <name type="scientific">Pantoea alhagi</name>
    <dbReference type="NCBI Taxonomy" id="1891675"/>
    <lineage>
        <taxon>Bacteria</taxon>
        <taxon>Pseudomonadati</taxon>
        <taxon>Pseudomonadota</taxon>
        <taxon>Gammaproteobacteria</taxon>
        <taxon>Enterobacterales</taxon>
        <taxon>Erwiniaceae</taxon>
        <taxon>Pantoea</taxon>
    </lineage>
</organism>
<sequence length="322" mass="37204">MPAVRGWPFKVFKTNHIETDVMTESTPLISVVIPTYNRADIILKTLNSVLNQTWRNIEVFVVDDASTDNTAEVMAGVKDERVHFIQLAQNSSGTRPRNEGIERSSGEFIALLDSDDEWVPEKLEKQLAYLRQQPGKNRVCMTAKYNKRPEGMHLRRNKDLKKYSSIMEFLLLGNDFQTSTLLLDAAIAKQTQFDPTLRKHQDWDFALRLQERGARFFYLDLPLTIYDDSDSTARISSDGKRDKSLIWLESIKKRVPSYIWFGFYAKIIADSYLLSNEKSKGVAIYLKLLLSRKIKFSHFMAMMNERFKKLATITAKRFVPGK</sequence>
<evidence type="ECO:0000313" key="2">
    <source>
        <dbReference type="EMBL" id="ARJ43122.1"/>
    </source>
</evidence>
<keyword evidence="3" id="KW-1185">Reference proteome</keyword>
<dbReference type="CDD" id="cd00761">
    <property type="entry name" value="Glyco_tranf_GTA_type"/>
    <property type="match status" value="1"/>
</dbReference>
<reference evidence="2 3" key="1">
    <citation type="submission" date="2017-02" db="EMBL/GenBank/DDBJ databases">
        <title>Complete genome sequence of the drought resistance-promoting endophyte Pantoea alhagi LTYR-11Z.</title>
        <authorList>
            <person name="Zhang L."/>
        </authorList>
    </citation>
    <scope>NUCLEOTIDE SEQUENCE [LARGE SCALE GENOMIC DNA]</scope>
    <source>
        <strain evidence="2 3">LTYR-11Z</strain>
    </source>
</reference>